<dbReference type="Proteomes" id="UP000605392">
    <property type="component" value="Unassembled WGS sequence"/>
</dbReference>
<organism evidence="1 2">
    <name type="scientific">Hymenobacter qilianensis</name>
    <dbReference type="NCBI Taxonomy" id="1385715"/>
    <lineage>
        <taxon>Bacteria</taxon>
        <taxon>Pseudomonadati</taxon>
        <taxon>Bacteroidota</taxon>
        <taxon>Cytophagia</taxon>
        <taxon>Cytophagales</taxon>
        <taxon>Hymenobacteraceae</taxon>
        <taxon>Hymenobacter</taxon>
    </lineage>
</organism>
<protein>
    <submittedName>
        <fullName evidence="1">Uncharacterized protein</fullName>
    </submittedName>
</protein>
<sequence>MEEVNPTLLTQRASALIFYSPYISLHNIISPERQQELFGVGKASRFINESAHNKVFNHKSSQLLFSDLPWDTQFFAIPTYRLLTGLFHEKSPPADRLAAVKAFETQLAASGAYYCFSEVPSEDTVLLQTLTASGWRLVETRLLFYHDNLESFDQERYPVRLAKAEEEAQIAQIAAENRNDFDRFHADPWFGTERADAFLARYAGAAVRGYCDDVLVPDEPGLPLQSFLAISDLKDDAALIGVGLSRVVLTAVGPQNRGWHLKLVSETVHRAREKGDKAVLMTTQATNRAVFRTCEKLGFKLGGSSHILSFHGD</sequence>
<comment type="caution">
    <text evidence="1">The sequence shown here is derived from an EMBL/GenBank/DDBJ whole genome shotgun (WGS) entry which is preliminary data.</text>
</comment>
<keyword evidence="2" id="KW-1185">Reference proteome</keyword>
<reference evidence="1 2" key="1">
    <citation type="journal article" date="2019" name="Int. J. Syst. Evol. Microbiol.">
        <title>The Global Catalogue of Microorganisms (GCM) 10K type strain sequencing project: providing services to taxonomists for standard genome sequencing and annotation.</title>
        <authorList>
            <consortium name="The Broad Institute Genomics Platform"/>
            <consortium name="The Broad Institute Genome Sequencing Center for Infectious Disease"/>
            <person name="Wu L."/>
            <person name="Ma J."/>
        </authorList>
    </citation>
    <scope>NUCLEOTIDE SEQUENCE [LARGE SCALE GENOMIC DNA]</scope>
    <source>
        <strain evidence="1 2">CGMCC 1.12720</strain>
    </source>
</reference>
<name>A0ACB5PT76_9BACT</name>
<evidence type="ECO:0000313" key="2">
    <source>
        <dbReference type="Proteomes" id="UP000605392"/>
    </source>
</evidence>
<gene>
    <name evidence="1" type="ORF">GCM10011375_25730</name>
</gene>
<dbReference type="EMBL" id="BMFN01000002">
    <property type="protein sequence ID" value="GGF69507.1"/>
    <property type="molecule type" value="Genomic_DNA"/>
</dbReference>
<evidence type="ECO:0000313" key="1">
    <source>
        <dbReference type="EMBL" id="GGF69507.1"/>
    </source>
</evidence>
<accession>A0ACB5PT76</accession>
<proteinExistence type="predicted"/>